<sequence>MELRINGQLVTVPESITTVLELIHHFNLENRMIIVEQNQTILEKQEHKITKVKHGDILELVQFVGGG</sequence>
<evidence type="ECO:0000313" key="2">
    <source>
        <dbReference type="Proteomes" id="UP000324269"/>
    </source>
</evidence>
<dbReference type="RefSeq" id="WP_148968919.1">
    <property type="nucleotide sequence ID" value="NZ_CANLNA010000002.1"/>
</dbReference>
<comment type="caution">
    <text evidence="1">The sequence shown here is derived from an EMBL/GenBank/DDBJ whole genome shotgun (WGS) entry which is preliminary data.</text>
</comment>
<dbReference type="SUPFAM" id="SSF54285">
    <property type="entry name" value="MoaD/ThiS"/>
    <property type="match status" value="1"/>
</dbReference>
<dbReference type="InterPro" id="IPR003749">
    <property type="entry name" value="ThiS/MoaD-like"/>
</dbReference>
<gene>
    <name evidence="1" type="primary">thiS</name>
    <name evidence="1" type="ORF">FZC85_13970</name>
</gene>
<dbReference type="OrthoDB" id="9798559at2"/>
<dbReference type="PANTHER" id="PTHR34472:SF1">
    <property type="entry name" value="SULFUR CARRIER PROTEIN THIS"/>
    <property type="match status" value="1"/>
</dbReference>
<accession>A0A5D4UB48</accession>
<dbReference type="Pfam" id="PF02597">
    <property type="entry name" value="ThiS"/>
    <property type="match status" value="1"/>
</dbReference>
<organism evidence="1 2">
    <name type="scientific">Rossellomorea aquimaris</name>
    <dbReference type="NCBI Taxonomy" id="189382"/>
    <lineage>
        <taxon>Bacteria</taxon>
        <taxon>Bacillati</taxon>
        <taxon>Bacillota</taxon>
        <taxon>Bacilli</taxon>
        <taxon>Bacillales</taxon>
        <taxon>Bacillaceae</taxon>
        <taxon>Rossellomorea</taxon>
    </lineage>
</organism>
<dbReference type="NCBIfam" id="TIGR01683">
    <property type="entry name" value="thiS"/>
    <property type="match status" value="1"/>
</dbReference>
<reference evidence="1 2" key="1">
    <citation type="submission" date="2019-08" db="EMBL/GenBank/DDBJ databases">
        <title>Bacillus genomes from the desert of Cuatro Cienegas, Coahuila.</title>
        <authorList>
            <person name="Olmedo-Alvarez G."/>
        </authorList>
    </citation>
    <scope>NUCLEOTIDE SEQUENCE [LARGE SCALE GENOMIC DNA]</scope>
    <source>
        <strain evidence="1 2">CH87b_3T</strain>
    </source>
</reference>
<dbReference type="AlphaFoldDB" id="A0A5D4UB48"/>
<dbReference type="InterPro" id="IPR012675">
    <property type="entry name" value="Beta-grasp_dom_sf"/>
</dbReference>
<evidence type="ECO:0000313" key="1">
    <source>
        <dbReference type="EMBL" id="TYS84483.1"/>
    </source>
</evidence>
<protein>
    <submittedName>
        <fullName evidence="1">Sulfur carrier protein ThiS</fullName>
    </submittedName>
</protein>
<name>A0A5D4UB48_9BACI</name>
<dbReference type="CDD" id="cd00565">
    <property type="entry name" value="Ubl_ThiS"/>
    <property type="match status" value="1"/>
</dbReference>
<dbReference type="Gene3D" id="3.10.20.30">
    <property type="match status" value="1"/>
</dbReference>
<dbReference type="Proteomes" id="UP000324269">
    <property type="component" value="Unassembled WGS sequence"/>
</dbReference>
<dbReference type="InterPro" id="IPR010035">
    <property type="entry name" value="Thi_S"/>
</dbReference>
<dbReference type="InterPro" id="IPR016155">
    <property type="entry name" value="Mopterin_synth/thiamin_S_b"/>
</dbReference>
<proteinExistence type="predicted"/>
<dbReference type="EMBL" id="VTEZ01000004">
    <property type="protein sequence ID" value="TYS84483.1"/>
    <property type="molecule type" value="Genomic_DNA"/>
</dbReference>
<dbReference type="PANTHER" id="PTHR34472">
    <property type="entry name" value="SULFUR CARRIER PROTEIN THIS"/>
    <property type="match status" value="1"/>
</dbReference>